<dbReference type="Gene3D" id="1.10.287.130">
    <property type="match status" value="1"/>
</dbReference>
<evidence type="ECO:0000259" key="8">
    <source>
        <dbReference type="PROSITE" id="PS50109"/>
    </source>
</evidence>
<evidence type="ECO:0000256" key="5">
    <source>
        <dbReference type="ARBA" id="ARBA00022777"/>
    </source>
</evidence>
<keyword evidence="7" id="KW-0175">Coiled coil</keyword>
<dbReference type="SUPFAM" id="SSF47384">
    <property type="entry name" value="Homodimeric domain of signal transducing histidine kinase"/>
    <property type="match status" value="1"/>
</dbReference>
<comment type="caution">
    <text evidence="10">The sequence shown here is derived from an EMBL/GenBank/DDBJ whole genome shotgun (WGS) entry which is preliminary data.</text>
</comment>
<dbReference type="PROSITE" id="PS50110">
    <property type="entry name" value="RESPONSE_REGULATORY"/>
    <property type="match status" value="1"/>
</dbReference>
<dbReference type="Pfam" id="PF00072">
    <property type="entry name" value="Response_reg"/>
    <property type="match status" value="1"/>
</dbReference>
<feature type="coiled-coil region" evidence="7">
    <location>
        <begin position="10"/>
        <end position="37"/>
    </location>
</feature>
<evidence type="ECO:0000259" key="9">
    <source>
        <dbReference type="PROSITE" id="PS50110"/>
    </source>
</evidence>
<dbReference type="InterPro" id="IPR001789">
    <property type="entry name" value="Sig_transdc_resp-reg_receiver"/>
</dbReference>
<comment type="catalytic activity">
    <reaction evidence="1">
        <text>ATP + protein L-histidine = ADP + protein N-phospho-L-histidine.</text>
        <dbReference type="EC" id="2.7.13.3"/>
    </reaction>
</comment>
<dbReference type="CDD" id="cd00156">
    <property type="entry name" value="REC"/>
    <property type="match status" value="1"/>
</dbReference>
<evidence type="ECO:0000256" key="1">
    <source>
        <dbReference type="ARBA" id="ARBA00000085"/>
    </source>
</evidence>
<feature type="modified residue" description="4-aspartylphosphate" evidence="6">
    <location>
        <position position="382"/>
    </location>
</feature>
<evidence type="ECO:0000256" key="6">
    <source>
        <dbReference type="PROSITE-ProRule" id="PRU00169"/>
    </source>
</evidence>
<reference evidence="10 11" key="1">
    <citation type="submission" date="2017-08" db="EMBL/GenBank/DDBJ databases">
        <title>Infants hospitalized years apart are colonized by the same room-sourced microbial strains.</title>
        <authorList>
            <person name="Brooks B."/>
            <person name="Olm M.R."/>
            <person name="Firek B.A."/>
            <person name="Baker R."/>
            <person name="Thomas B.C."/>
            <person name="Morowitz M.J."/>
            <person name="Banfield J.F."/>
        </authorList>
    </citation>
    <scope>NUCLEOTIDE SEQUENCE [LARGE SCALE GENOMIC DNA]</scope>
    <source>
        <strain evidence="10">S2_005_003_R2_43</strain>
    </source>
</reference>
<evidence type="ECO:0000256" key="2">
    <source>
        <dbReference type="ARBA" id="ARBA00012438"/>
    </source>
</evidence>
<dbReference type="GO" id="GO:0000155">
    <property type="term" value="F:phosphorelay sensor kinase activity"/>
    <property type="evidence" value="ECO:0007669"/>
    <property type="project" value="InterPro"/>
</dbReference>
<dbReference type="SMART" id="SM00448">
    <property type="entry name" value="REC"/>
    <property type="match status" value="1"/>
</dbReference>
<proteinExistence type="predicted"/>
<dbReference type="Gene3D" id="3.30.565.10">
    <property type="entry name" value="Histidine kinase-like ATPase, C-terminal domain"/>
    <property type="match status" value="1"/>
</dbReference>
<gene>
    <name evidence="10" type="ORF">DI565_14645</name>
</gene>
<dbReference type="InterPro" id="IPR004358">
    <property type="entry name" value="Sig_transdc_His_kin-like_C"/>
</dbReference>
<dbReference type="AlphaFoldDB" id="A0A2W5KBW7"/>
<dbReference type="FunFam" id="3.30.565.10:FF:000049">
    <property type="entry name" value="Two-component sensor histidine kinase"/>
    <property type="match status" value="1"/>
</dbReference>
<protein>
    <recommendedName>
        <fullName evidence="2">histidine kinase</fullName>
        <ecNumber evidence="2">2.7.13.3</ecNumber>
    </recommendedName>
</protein>
<keyword evidence="5 10" id="KW-0418">Kinase</keyword>
<evidence type="ECO:0000256" key="7">
    <source>
        <dbReference type="SAM" id="Coils"/>
    </source>
</evidence>
<dbReference type="InterPro" id="IPR003594">
    <property type="entry name" value="HATPase_dom"/>
</dbReference>
<dbReference type="InterPro" id="IPR005467">
    <property type="entry name" value="His_kinase_dom"/>
</dbReference>
<dbReference type="PRINTS" id="PR00344">
    <property type="entry name" value="BCTRLSENSOR"/>
</dbReference>
<keyword evidence="3 6" id="KW-0597">Phosphoprotein</keyword>
<dbReference type="EMBL" id="QFPN01000008">
    <property type="protein sequence ID" value="PZQ12918.1"/>
    <property type="molecule type" value="Genomic_DNA"/>
</dbReference>
<dbReference type="Gene3D" id="3.40.50.2300">
    <property type="match status" value="1"/>
</dbReference>
<sequence>MKTIERPDDVEALQRRVAKLERINAALMDHVERATDRQANAYSLFQTAITLDARVRSRTQELVNLMRSVERSNQALTEAKEEAERANRSKTKFLAAASHDLLQPLNASRLSISTLRDMEIGREALAIAGQVERGLTTIEELIKALIDISKLDAGVLRPNVHAVDLNELIDDVLESFEPMAARKNLRLTGRADVLAVESDPIMLRRILQNLVSNAVRYTKRGGVRVRARQRAGLCVVDVVDTGPGIGKADCARMFDEFYRGETSSDSDPGLGLGLSIVKRMTLALGHGLMVSSRPGRGSRFRLRLAMAQGAARPRGAQPTPFLGAPTAVAGGLVVVVENDTAAREALCRLLASWEADVVGARDLAELRKALVSADAPRVAVLDYHLDNGECGLDAADWLRARYGTALPVIVSTADHTAEVAARIQQAGAELIHKPMKPAQLRALISHLVGPARAA</sequence>
<dbReference type="GO" id="GO:0009927">
    <property type="term" value="F:histidine phosphotransfer kinase activity"/>
    <property type="evidence" value="ECO:0007669"/>
    <property type="project" value="TreeGrafter"/>
</dbReference>
<dbReference type="CDD" id="cd00075">
    <property type="entry name" value="HATPase"/>
    <property type="match status" value="1"/>
</dbReference>
<name>A0A2W5KBW7_ANCNO</name>
<dbReference type="PROSITE" id="PS50109">
    <property type="entry name" value="HIS_KIN"/>
    <property type="match status" value="1"/>
</dbReference>
<evidence type="ECO:0000313" key="10">
    <source>
        <dbReference type="EMBL" id="PZQ12918.1"/>
    </source>
</evidence>
<dbReference type="InterPro" id="IPR036097">
    <property type="entry name" value="HisK_dim/P_sf"/>
</dbReference>
<dbReference type="CDD" id="cd00082">
    <property type="entry name" value="HisKA"/>
    <property type="match status" value="1"/>
</dbReference>
<dbReference type="EC" id="2.7.13.3" evidence="2"/>
<keyword evidence="4" id="KW-0808">Transferase</keyword>
<dbReference type="InterPro" id="IPR011006">
    <property type="entry name" value="CheY-like_superfamily"/>
</dbReference>
<dbReference type="SUPFAM" id="SSF55874">
    <property type="entry name" value="ATPase domain of HSP90 chaperone/DNA topoisomerase II/histidine kinase"/>
    <property type="match status" value="1"/>
</dbReference>
<dbReference type="SMART" id="SM00387">
    <property type="entry name" value="HATPase_c"/>
    <property type="match status" value="1"/>
</dbReference>
<dbReference type="SMART" id="SM00388">
    <property type="entry name" value="HisKA"/>
    <property type="match status" value="1"/>
</dbReference>
<accession>A0A2W5KBW7</accession>
<dbReference type="Pfam" id="PF02518">
    <property type="entry name" value="HATPase_c"/>
    <property type="match status" value="1"/>
</dbReference>
<organism evidence="10 11">
    <name type="scientific">Ancylobacter novellus</name>
    <name type="common">Thiobacillus novellus</name>
    <dbReference type="NCBI Taxonomy" id="921"/>
    <lineage>
        <taxon>Bacteria</taxon>
        <taxon>Pseudomonadati</taxon>
        <taxon>Pseudomonadota</taxon>
        <taxon>Alphaproteobacteria</taxon>
        <taxon>Hyphomicrobiales</taxon>
        <taxon>Xanthobacteraceae</taxon>
        <taxon>Ancylobacter</taxon>
    </lineage>
</organism>
<evidence type="ECO:0000256" key="3">
    <source>
        <dbReference type="ARBA" id="ARBA00022553"/>
    </source>
</evidence>
<dbReference type="SUPFAM" id="SSF52172">
    <property type="entry name" value="CheY-like"/>
    <property type="match status" value="1"/>
</dbReference>
<dbReference type="PANTHER" id="PTHR43047:SF9">
    <property type="entry name" value="HISTIDINE KINASE"/>
    <property type="match status" value="1"/>
</dbReference>
<dbReference type="InterPro" id="IPR036890">
    <property type="entry name" value="HATPase_C_sf"/>
</dbReference>
<evidence type="ECO:0000256" key="4">
    <source>
        <dbReference type="ARBA" id="ARBA00022679"/>
    </source>
</evidence>
<feature type="coiled-coil region" evidence="7">
    <location>
        <begin position="62"/>
        <end position="96"/>
    </location>
</feature>
<dbReference type="PANTHER" id="PTHR43047">
    <property type="entry name" value="TWO-COMPONENT HISTIDINE PROTEIN KINASE"/>
    <property type="match status" value="1"/>
</dbReference>
<dbReference type="Pfam" id="PF00512">
    <property type="entry name" value="HisKA"/>
    <property type="match status" value="1"/>
</dbReference>
<dbReference type="GO" id="GO:0005886">
    <property type="term" value="C:plasma membrane"/>
    <property type="evidence" value="ECO:0007669"/>
    <property type="project" value="TreeGrafter"/>
</dbReference>
<dbReference type="Proteomes" id="UP000249577">
    <property type="component" value="Unassembled WGS sequence"/>
</dbReference>
<feature type="domain" description="Response regulatory" evidence="9">
    <location>
        <begin position="332"/>
        <end position="448"/>
    </location>
</feature>
<evidence type="ECO:0000313" key="11">
    <source>
        <dbReference type="Proteomes" id="UP000249577"/>
    </source>
</evidence>
<dbReference type="InterPro" id="IPR003661">
    <property type="entry name" value="HisK_dim/P_dom"/>
</dbReference>
<feature type="domain" description="Histidine kinase" evidence="8">
    <location>
        <begin position="96"/>
        <end position="308"/>
    </location>
</feature>